<dbReference type="Proteomes" id="UP000320421">
    <property type="component" value="Chromosome"/>
</dbReference>
<dbReference type="RefSeq" id="WP_145182714.1">
    <property type="nucleotide sequence ID" value="NZ_CP036266.1"/>
</dbReference>
<name>A0A517PLF9_9PLAN</name>
<gene>
    <name evidence="2" type="ORF">HG66A1_19870</name>
</gene>
<dbReference type="EMBL" id="CP036266">
    <property type="protein sequence ID" value="QDT20202.1"/>
    <property type="molecule type" value="Genomic_DNA"/>
</dbReference>
<accession>A0A517PLF9</accession>
<dbReference type="OrthoDB" id="261964at2"/>
<reference evidence="2 3" key="1">
    <citation type="submission" date="2019-02" db="EMBL/GenBank/DDBJ databases">
        <title>Deep-cultivation of Planctomycetes and their phenomic and genomic characterization uncovers novel biology.</title>
        <authorList>
            <person name="Wiegand S."/>
            <person name="Jogler M."/>
            <person name="Boedeker C."/>
            <person name="Pinto D."/>
            <person name="Vollmers J."/>
            <person name="Rivas-Marin E."/>
            <person name="Kohn T."/>
            <person name="Peeters S.H."/>
            <person name="Heuer A."/>
            <person name="Rast P."/>
            <person name="Oberbeckmann S."/>
            <person name="Bunk B."/>
            <person name="Jeske O."/>
            <person name="Meyerdierks A."/>
            <person name="Storesund J.E."/>
            <person name="Kallscheuer N."/>
            <person name="Luecker S."/>
            <person name="Lage O.M."/>
            <person name="Pohl T."/>
            <person name="Merkel B.J."/>
            <person name="Hornburger P."/>
            <person name="Mueller R.-W."/>
            <person name="Bruemmer F."/>
            <person name="Labrenz M."/>
            <person name="Spormann A.M."/>
            <person name="Op den Camp H."/>
            <person name="Overmann J."/>
            <person name="Amann R."/>
            <person name="Jetten M.S.M."/>
            <person name="Mascher T."/>
            <person name="Medema M.H."/>
            <person name="Devos D.P."/>
            <person name="Kaster A.-K."/>
            <person name="Ovreas L."/>
            <person name="Rohde M."/>
            <person name="Galperin M.Y."/>
            <person name="Jogler C."/>
        </authorList>
    </citation>
    <scope>NUCLEOTIDE SEQUENCE [LARGE SCALE GENOMIC DNA]</scope>
    <source>
        <strain evidence="2 3">HG66A1</strain>
    </source>
</reference>
<feature type="chain" id="PRO_5021964071" evidence="1">
    <location>
        <begin position="31"/>
        <end position="459"/>
    </location>
</feature>
<sequence length="459" mass="50912" precursor="true">MKYQARIMKMTFTLLIALITTMVVPGMSQAQTIQQGLQKQIPQVIDYLNQRQLKTVGVLKFRVKKPGEKITASAGALNSLLADRLEVGLILANPFDEARQLNIIKDASAQAAELKDADHLTEAGRQAFFGPEFKLAWGKEKKAADAFLTGIVLVHDDNQRASVGILCFDKANGKLERACEVFDVDLDAESIGGIGESFFLRGAFDGGSTQLSFNDQQKQKQQQILNTAARVKKQQDTFPLMDAAAPVKLEIFYDGRKVPVTMKDGQAFVAEPEEGQKVEMALIRNSSAKGRLGIVLKVNGENTLYRQVKRDLDCNKWILSPDHTRTVVKGYQMKDDNTAEQFQVLSEAESARRAMDYGRHTGQIQMTVFQELQQAKPQPTILNEDEQDLVAMLRGVQPEEQPANLGALKSQIRLAGKKQPETRGGLIVQGAQTDNKVKTVKFQADPTPVMSVTITYYRP</sequence>
<protein>
    <submittedName>
        <fullName evidence="2">Uncharacterized protein</fullName>
    </submittedName>
</protein>
<evidence type="ECO:0000313" key="2">
    <source>
        <dbReference type="EMBL" id="QDT20202.1"/>
    </source>
</evidence>
<keyword evidence="1" id="KW-0732">Signal</keyword>
<organism evidence="2 3">
    <name type="scientific">Gimesia chilikensis</name>
    <dbReference type="NCBI Taxonomy" id="2605989"/>
    <lineage>
        <taxon>Bacteria</taxon>
        <taxon>Pseudomonadati</taxon>
        <taxon>Planctomycetota</taxon>
        <taxon>Planctomycetia</taxon>
        <taxon>Planctomycetales</taxon>
        <taxon>Planctomycetaceae</taxon>
        <taxon>Gimesia</taxon>
    </lineage>
</organism>
<dbReference type="AlphaFoldDB" id="A0A517PLF9"/>
<feature type="signal peptide" evidence="1">
    <location>
        <begin position="1"/>
        <end position="30"/>
    </location>
</feature>
<evidence type="ECO:0000313" key="3">
    <source>
        <dbReference type="Proteomes" id="UP000320421"/>
    </source>
</evidence>
<keyword evidence="3" id="KW-1185">Reference proteome</keyword>
<evidence type="ECO:0000256" key="1">
    <source>
        <dbReference type="SAM" id="SignalP"/>
    </source>
</evidence>
<proteinExistence type="predicted"/>